<dbReference type="RefSeq" id="XP_018665856.1">
    <property type="nucleotide sequence ID" value="XM_018801024.1"/>
</dbReference>
<evidence type="ECO:0000313" key="1">
    <source>
        <dbReference type="EMBL" id="PON25374.1"/>
    </source>
</evidence>
<organism evidence="1 2">
    <name type="scientific">Trichoderma gamsii</name>
    <dbReference type="NCBI Taxonomy" id="398673"/>
    <lineage>
        <taxon>Eukaryota</taxon>
        <taxon>Fungi</taxon>
        <taxon>Dikarya</taxon>
        <taxon>Ascomycota</taxon>
        <taxon>Pezizomycotina</taxon>
        <taxon>Sordariomycetes</taxon>
        <taxon>Hypocreomycetidae</taxon>
        <taxon>Hypocreales</taxon>
        <taxon>Hypocreaceae</taxon>
        <taxon>Trichoderma</taxon>
    </lineage>
</organism>
<keyword evidence="2" id="KW-1185">Reference proteome</keyword>
<proteinExistence type="predicted"/>
<gene>
    <name evidence="1" type="ORF">TGAM01_v205668</name>
</gene>
<dbReference type="AlphaFoldDB" id="A0A2P4ZM66"/>
<sequence>MKIAPYSLGEVLAVAEIHPFYKEEIQYPPEEKIIRELREKTSTDEAAEKKLSAWSITWKKNLYNTIQRLVNDTRPDNTYRQSVYASITGGGFGSKPLFFGTDVYENRKHRANFGHFLKTLGVIKPGDWALTTHCAGELYRSLDLTLEILENAGASVLSAGNFMSPHDVVKLLIKYHINILASDSGQVVQMVHYISTLPDEERALIKLDKIIYFTYRIEYRMLF</sequence>
<dbReference type="EMBL" id="JPDN02000018">
    <property type="protein sequence ID" value="PON25374.1"/>
    <property type="molecule type" value="Genomic_DNA"/>
</dbReference>
<reference evidence="1 2" key="1">
    <citation type="journal article" date="2016" name="Genome Announc.">
        <title>Draft Whole-Genome Sequence of Trichoderma gamsii T6085, a Promising Biocontrol Agent of Fusarium Head Blight on Wheat.</title>
        <authorList>
            <person name="Baroncelli R."/>
            <person name="Zapparata A."/>
            <person name="Piaggeschi G."/>
            <person name="Sarrocco S."/>
            <person name="Vannacci G."/>
        </authorList>
    </citation>
    <scope>NUCLEOTIDE SEQUENCE [LARGE SCALE GENOMIC DNA]</scope>
    <source>
        <strain evidence="1 2">T6085</strain>
    </source>
</reference>
<accession>A0A2P4ZM66</accession>
<protein>
    <recommendedName>
        <fullName evidence="3">AMP-dependent synthetase/ligase domain-containing protein</fullName>
    </recommendedName>
</protein>
<evidence type="ECO:0000313" key="2">
    <source>
        <dbReference type="Proteomes" id="UP000054821"/>
    </source>
</evidence>
<dbReference type="GeneID" id="29981107"/>
<evidence type="ECO:0008006" key="3">
    <source>
        <dbReference type="Google" id="ProtNLM"/>
    </source>
</evidence>
<comment type="caution">
    <text evidence="1">The sequence shown here is derived from an EMBL/GenBank/DDBJ whole genome shotgun (WGS) entry which is preliminary data.</text>
</comment>
<dbReference type="Proteomes" id="UP000054821">
    <property type="component" value="Unassembled WGS sequence"/>
</dbReference>
<name>A0A2P4ZM66_9HYPO</name>